<dbReference type="Proteomes" id="UP001244341">
    <property type="component" value="Chromosome 7b"/>
</dbReference>
<feature type="transmembrane region" description="Helical" evidence="5">
    <location>
        <begin position="87"/>
        <end position="111"/>
    </location>
</feature>
<proteinExistence type="predicted"/>
<comment type="subcellular location">
    <subcellularLocation>
        <location evidence="1">Membrane</location>
        <topology evidence="1">Multi-pass membrane protein</topology>
    </subcellularLocation>
</comment>
<feature type="transmembrane region" description="Helical" evidence="5">
    <location>
        <begin position="190"/>
        <end position="211"/>
    </location>
</feature>
<dbReference type="Pfam" id="PF02535">
    <property type="entry name" value="Zip"/>
    <property type="match status" value="2"/>
</dbReference>
<evidence type="ECO:0000256" key="1">
    <source>
        <dbReference type="ARBA" id="ARBA00004141"/>
    </source>
</evidence>
<evidence type="ECO:0000256" key="5">
    <source>
        <dbReference type="SAM" id="Phobius"/>
    </source>
</evidence>
<sequence>MAVILVGGLAGVLPPLLGKWLASPDSVTGRAVRAFSGGAILGVALIHIIPEGMELMSAVAASYHGAGGLPVAAGLLLLLFIDYLATYLLAGPVMVFHQALEGLALGSVLALTQLSMLKKLSMAAVFALCMPVGIAVGLAIAGGHDADSLPWLAAQGVLNGVSGGMLLYVSMYSLLAEEFSKTDLIYRPGVAALLAAAVVAGVGSMAVIGIWG</sequence>
<dbReference type="InterPro" id="IPR003689">
    <property type="entry name" value="ZIP"/>
</dbReference>
<dbReference type="EMBL" id="CP126214">
    <property type="protein sequence ID" value="WIA16196.1"/>
    <property type="molecule type" value="Genomic_DNA"/>
</dbReference>
<evidence type="ECO:0000256" key="2">
    <source>
        <dbReference type="ARBA" id="ARBA00022692"/>
    </source>
</evidence>
<evidence type="ECO:0008006" key="8">
    <source>
        <dbReference type="Google" id="ProtNLM"/>
    </source>
</evidence>
<organism evidence="6 7">
    <name type="scientific">Tetradesmus obliquus</name>
    <name type="common">Green alga</name>
    <name type="synonym">Acutodesmus obliquus</name>
    <dbReference type="NCBI Taxonomy" id="3088"/>
    <lineage>
        <taxon>Eukaryota</taxon>
        <taxon>Viridiplantae</taxon>
        <taxon>Chlorophyta</taxon>
        <taxon>core chlorophytes</taxon>
        <taxon>Chlorophyceae</taxon>
        <taxon>CS clade</taxon>
        <taxon>Sphaeropleales</taxon>
        <taxon>Scenedesmaceae</taxon>
        <taxon>Tetradesmus</taxon>
    </lineage>
</organism>
<feature type="transmembrane region" description="Helical" evidence="5">
    <location>
        <begin position="28"/>
        <end position="49"/>
    </location>
</feature>
<feature type="transmembrane region" description="Helical" evidence="5">
    <location>
        <begin position="149"/>
        <end position="169"/>
    </location>
</feature>
<evidence type="ECO:0000256" key="4">
    <source>
        <dbReference type="ARBA" id="ARBA00023136"/>
    </source>
</evidence>
<reference evidence="6 7" key="1">
    <citation type="submission" date="2023-05" db="EMBL/GenBank/DDBJ databases">
        <title>A 100% complete, gapless, phased diploid assembly of the Scenedesmus obliquus UTEX 3031 genome.</title>
        <authorList>
            <person name="Biondi T.C."/>
            <person name="Hanschen E.R."/>
            <person name="Kwon T."/>
            <person name="Eng W."/>
            <person name="Kruse C.P.S."/>
            <person name="Koehler S.I."/>
            <person name="Kunde Y."/>
            <person name="Gleasner C.D."/>
            <person name="You Mak K.T."/>
            <person name="Polle J."/>
            <person name="Hovde B.T."/>
            <person name="Starkenburg S.R."/>
        </authorList>
    </citation>
    <scope>NUCLEOTIDE SEQUENCE [LARGE SCALE GENOMIC DNA]</scope>
    <source>
        <strain evidence="6 7">DOE0152z</strain>
    </source>
</reference>
<feature type="transmembrane region" description="Helical" evidence="5">
    <location>
        <begin position="61"/>
        <end position="81"/>
    </location>
</feature>
<keyword evidence="7" id="KW-1185">Reference proteome</keyword>
<protein>
    <recommendedName>
        <fullName evidence="8">Zinc/iron permease</fullName>
    </recommendedName>
</protein>
<gene>
    <name evidence="6" type="ORF">OEZ85_012909</name>
</gene>
<dbReference type="PANTHER" id="PTHR11040:SF44">
    <property type="entry name" value="PROTEIN ZNTC-RELATED"/>
    <property type="match status" value="1"/>
</dbReference>
<evidence type="ECO:0000313" key="6">
    <source>
        <dbReference type="EMBL" id="WIA16196.1"/>
    </source>
</evidence>
<feature type="transmembrane region" description="Helical" evidence="5">
    <location>
        <begin position="123"/>
        <end position="143"/>
    </location>
</feature>
<keyword evidence="4 5" id="KW-0472">Membrane</keyword>
<evidence type="ECO:0000256" key="3">
    <source>
        <dbReference type="ARBA" id="ARBA00022989"/>
    </source>
</evidence>
<keyword evidence="2 5" id="KW-0812">Transmembrane</keyword>
<dbReference type="PANTHER" id="PTHR11040">
    <property type="entry name" value="ZINC/IRON TRANSPORTER"/>
    <property type="match status" value="1"/>
</dbReference>
<name>A0ABY8U415_TETOB</name>
<accession>A0ABY8U415</accession>
<evidence type="ECO:0000313" key="7">
    <source>
        <dbReference type="Proteomes" id="UP001244341"/>
    </source>
</evidence>
<keyword evidence="3 5" id="KW-1133">Transmembrane helix</keyword>